<keyword evidence="2" id="KW-1185">Reference proteome</keyword>
<evidence type="ECO:0000313" key="1">
    <source>
        <dbReference type="EMBL" id="MDQ8196281.1"/>
    </source>
</evidence>
<gene>
    <name evidence="1" type="ORF">QEH59_17735</name>
</gene>
<organism evidence="1 2">
    <name type="scientific">Thalassobacterium sedimentorum</name>
    <dbReference type="NCBI Taxonomy" id="3041258"/>
    <lineage>
        <taxon>Bacteria</taxon>
        <taxon>Pseudomonadati</taxon>
        <taxon>Verrucomicrobiota</taxon>
        <taxon>Opitutia</taxon>
        <taxon>Puniceicoccales</taxon>
        <taxon>Coraliomargaritaceae</taxon>
        <taxon>Thalassobacterium</taxon>
    </lineage>
</organism>
<accession>A0ABU1AR85</accession>
<dbReference type="EMBL" id="JARXIC010000058">
    <property type="protein sequence ID" value="MDQ8196281.1"/>
    <property type="molecule type" value="Genomic_DNA"/>
</dbReference>
<evidence type="ECO:0000313" key="2">
    <source>
        <dbReference type="Proteomes" id="UP001243717"/>
    </source>
</evidence>
<comment type="caution">
    <text evidence="1">The sequence shown here is derived from an EMBL/GenBank/DDBJ whole genome shotgun (WGS) entry which is preliminary data.</text>
</comment>
<reference evidence="1 2" key="1">
    <citation type="submission" date="2023-04" db="EMBL/GenBank/DDBJ databases">
        <title>A novel bacteria isolated from coastal sediment.</title>
        <authorList>
            <person name="Liu X.-J."/>
            <person name="Du Z.-J."/>
        </authorList>
    </citation>
    <scope>NUCLEOTIDE SEQUENCE [LARGE SCALE GENOMIC DNA]</scope>
    <source>
        <strain evidence="1 2">SDUM461004</strain>
    </source>
</reference>
<sequence length="102" mass="11254">MNAAQTMKYPPGTVIQFLDEWSEGDRSYYVVVAGDEGRDRVDIIPTVYEGPLIPRERVRIDMFRVIAKCNAKGNLELVGPEIGGFELSLAGKAVRPQGQASK</sequence>
<dbReference type="Proteomes" id="UP001243717">
    <property type="component" value="Unassembled WGS sequence"/>
</dbReference>
<name>A0ABU1AR85_9BACT</name>
<proteinExistence type="predicted"/>
<protein>
    <submittedName>
        <fullName evidence="1">Uncharacterized protein</fullName>
    </submittedName>
</protein>
<dbReference type="RefSeq" id="WP_308986717.1">
    <property type="nucleotide sequence ID" value="NZ_JARXIC010000058.1"/>
</dbReference>